<protein>
    <submittedName>
        <fullName evidence="2">Uncharacterized protein</fullName>
    </submittedName>
</protein>
<name>A0A6J4QI11_9BURK</name>
<gene>
    <name evidence="2" type="ORF">AVDCRST_MAG51-3409</name>
</gene>
<organism evidence="2">
    <name type="scientific">uncultured Ramlibacter sp</name>
    <dbReference type="NCBI Taxonomy" id="260755"/>
    <lineage>
        <taxon>Bacteria</taxon>
        <taxon>Pseudomonadati</taxon>
        <taxon>Pseudomonadota</taxon>
        <taxon>Betaproteobacteria</taxon>
        <taxon>Burkholderiales</taxon>
        <taxon>Comamonadaceae</taxon>
        <taxon>Ramlibacter</taxon>
        <taxon>environmental samples</taxon>
    </lineage>
</organism>
<keyword evidence="1" id="KW-0732">Signal</keyword>
<proteinExistence type="predicted"/>
<dbReference type="EMBL" id="CADCUX010000737">
    <property type="protein sequence ID" value="CAA9442645.1"/>
    <property type="molecule type" value="Genomic_DNA"/>
</dbReference>
<feature type="signal peptide" evidence="1">
    <location>
        <begin position="1"/>
        <end position="34"/>
    </location>
</feature>
<sequence>MKNRNVSSVPAKPPKRSRKSLLSFSIATVLAVTAATAQVASSMPGSTGTEYEVAVESWTENPLIVLPVPAPQK</sequence>
<feature type="chain" id="PRO_5026747814" evidence="1">
    <location>
        <begin position="35"/>
        <end position="73"/>
    </location>
</feature>
<evidence type="ECO:0000256" key="1">
    <source>
        <dbReference type="SAM" id="SignalP"/>
    </source>
</evidence>
<dbReference type="AlphaFoldDB" id="A0A6J4QI11"/>
<reference evidence="2" key="1">
    <citation type="submission" date="2020-02" db="EMBL/GenBank/DDBJ databases">
        <authorList>
            <person name="Meier V. D."/>
        </authorList>
    </citation>
    <scope>NUCLEOTIDE SEQUENCE</scope>
    <source>
        <strain evidence="2">AVDCRST_MAG51</strain>
    </source>
</reference>
<evidence type="ECO:0000313" key="2">
    <source>
        <dbReference type="EMBL" id="CAA9442645.1"/>
    </source>
</evidence>
<accession>A0A6J4QI11</accession>